<accession>A0A9P1CZV9</accession>
<comment type="caution">
    <text evidence="2">The sequence shown here is derived from an EMBL/GenBank/DDBJ whole genome shotgun (WGS) entry which is preliminary data.</text>
</comment>
<evidence type="ECO:0000256" key="1">
    <source>
        <dbReference type="SAM" id="MobiDB-lite"/>
    </source>
</evidence>
<dbReference type="AlphaFoldDB" id="A0A9P1CZV9"/>
<name>A0A9P1CZV9_9DINO</name>
<evidence type="ECO:0000313" key="2">
    <source>
        <dbReference type="EMBL" id="CAI4001264.1"/>
    </source>
</evidence>
<feature type="region of interest" description="Disordered" evidence="1">
    <location>
        <begin position="1"/>
        <end position="31"/>
    </location>
</feature>
<protein>
    <submittedName>
        <fullName evidence="2">Uncharacterized protein</fullName>
    </submittedName>
</protein>
<organism evidence="2">
    <name type="scientific">Cladocopium goreaui</name>
    <dbReference type="NCBI Taxonomy" id="2562237"/>
    <lineage>
        <taxon>Eukaryota</taxon>
        <taxon>Sar</taxon>
        <taxon>Alveolata</taxon>
        <taxon>Dinophyceae</taxon>
        <taxon>Suessiales</taxon>
        <taxon>Symbiodiniaceae</taxon>
        <taxon>Cladocopium</taxon>
    </lineage>
</organism>
<dbReference type="EMBL" id="CAMXCT010002904">
    <property type="protein sequence ID" value="CAI4001264.1"/>
    <property type="molecule type" value="Genomic_DNA"/>
</dbReference>
<proteinExistence type="predicted"/>
<reference evidence="2" key="1">
    <citation type="submission" date="2022-10" db="EMBL/GenBank/DDBJ databases">
        <authorList>
            <person name="Chen Y."/>
            <person name="Dougan E. K."/>
            <person name="Chan C."/>
            <person name="Rhodes N."/>
            <person name="Thang M."/>
        </authorList>
    </citation>
    <scope>NUCLEOTIDE SEQUENCE</scope>
</reference>
<reference evidence="3 4" key="2">
    <citation type="submission" date="2024-05" db="EMBL/GenBank/DDBJ databases">
        <authorList>
            <person name="Chen Y."/>
            <person name="Shah S."/>
            <person name="Dougan E. K."/>
            <person name="Thang M."/>
            <person name="Chan C."/>
        </authorList>
    </citation>
    <scope>NUCLEOTIDE SEQUENCE [LARGE SCALE GENOMIC DNA]</scope>
</reference>
<dbReference type="EMBL" id="CAMXCT030002904">
    <property type="protein sequence ID" value="CAL4788576.1"/>
    <property type="molecule type" value="Genomic_DNA"/>
</dbReference>
<gene>
    <name evidence="2" type="ORF">C1SCF055_LOCUS27321</name>
</gene>
<evidence type="ECO:0000313" key="4">
    <source>
        <dbReference type="Proteomes" id="UP001152797"/>
    </source>
</evidence>
<dbReference type="Proteomes" id="UP001152797">
    <property type="component" value="Unassembled WGS sequence"/>
</dbReference>
<keyword evidence="4" id="KW-1185">Reference proteome</keyword>
<feature type="compositionally biased region" description="Basic and acidic residues" evidence="1">
    <location>
        <begin position="10"/>
        <end position="31"/>
    </location>
</feature>
<evidence type="ECO:0000313" key="3">
    <source>
        <dbReference type="EMBL" id="CAL4788576.1"/>
    </source>
</evidence>
<sequence length="100" mass="10932">MAMAAMAMEESERSERSESQAAVKEKDEREERCAEASARSLCIATGMMITAATRPAVILAIKGDRAANTMGHWAVTWCFMRIQPEVTSPTHPNTNVLGAY</sequence>
<dbReference type="EMBL" id="CAMXCT020002904">
    <property type="protein sequence ID" value="CAL1154639.1"/>
    <property type="molecule type" value="Genomic_DNA"/>
</dbReference>